<keyword evidence="11" id="KW-0282">Flagellum</keyword>
<sequence length="300" mass="32046">MGSRHADLWLVSAEPLSYDFRSPGRLSRERVRALQVANETFARQLSTVLSTTLRTVVFARVVSVRQVTYDEYIRTVPNPSLLAVLTFESQPGSALFQLPMGVVMSVIDRLLGGAGGRVQPIRALSDIETTLVRDLVQRVAGELTYAFETLASVRADLDSLESNTQFLQIAAPADPVVATEVEVRIGDQAATATLCMSLATLKPILASVDQASAEAAADSRVAAAARTVEQRLQQVEIDVTVSFREVTLTSAEVFSLAVGDVVPLRHPVTEPLLVAADGVTVASATPGSHGKRLAAQIVTP</sequence>
<evidence type="ECO:0000256" key="7">
    <source>
        <dbReference type="ARBA" id="ARBA00022779"/>
    </source>
</evidence>
<organism evidence="11 12">
    <name type="scientific">Pedococcus aerophilus</name>
    <dbReference type="NCBI Taxonomy" id="436356"/>
    <lineage>
        <taxon>Bacteria</taxon>
        <taxon>Bacillati</taxon>
        <taxon>Actinomycetota</taxon>
        <taxon>Actinomycetes</taxon>
        <taxon>Micrococcales</taxon>
        <taxon>Intrasporangiaceae</taxon>
        <taxon>Pedococcus</taxon>
    </lineage>
</organism>
<keyword evidence="7" id="KW-0283">Flagellar rotation</keyword>
<evidence type="ECO:0000256" key="3">
    <source>
        <dbReference type="ARBA" id="ARBA00011049"/>
    </source>
</evidence>
<dbReference type="Gene3D" id="2.30.330.10">
    <property type="entry name" value="SpoA-like"/>
    <property type="match status" value="1"/>
</dbReference>
<dbReference type="InterPro" id="IPR001689">
    <property type="entry name" value="Flag_FliM"/>
</dbReference>
<evidence type="ECO:0000256" key="1">
    <source>
        <dbReference type="ARBA" id="ARBA00004117"/>
    </source>
</evidence>
<dbReference type="SUPFAM" id="SSF103039">
    <property type="entry name" value="CheC-like"/>
    <property type="match status" value="1"/>
</dbReference>
<dbReference type="PANTHER" id="PTHR30034">
    <property type="entry name" value="FLAGELLAR MOTOR SWITCH PROTEIN FLIM"/>
    <property type="match status" value="1"/>
</dbReference>
<comment type="subcellular location">
    <subcellularLocation>
        <location evidence="1">Bacterial flagellum basal body</location>
    </subcellularLocation>
    <subcellularLocation>
        <location evidence="2">Cell membrane</location>
        <topology evidence="2">Peripheral membrane protein</topology>
    </subcellularLocation>
</comment>
<dbReference type="CDD" id="cd17908">
    <property type="entry name" value="FliM"/>
    <property type="match status" value="1"/>
</dbReference>
<evidence type="ECO:0000256" key="4">
    <source>
        <dbReference type="ARBA" id="ARBA00021898"/>
    </source>
</evidence>
<evidence type="ECO:0000256" key="2">
    <source>
        <dbReference type="ARBA" id="ARBA00004202"/>
    </source>
</evidence>
<evidence type="ECO:0000313" key="11">
    <source>
        <dbReference type="EMBL" id="GAA2735669.1"/>
    </source>
</evidence>
<dbReference type="Gene3D" id="3.40.1550.10">
    <property type="entry name" value="CheC-like"/>
    <property type="match status" value="1"/>
</dbReference>
<protein>
    <recommendedName>
        <fullName evidence="4">Flagellar motor switch protein FliM</fullName>
    </recommendedName>
</protein>
<comment type="caution">
    <text evidence="11">The sequence shown here is derived from an EMBL/GenBank/DDBJ whole genome shotgun (WGS) entry which is preliminary data.</text>
</comment>
<dbReference type="InterPro" id="IPR028976">
    <property type="entry name" value="CheC-like_sf"/>
</dbReference>
<keyword evidence="5" id="KW-1003">Cell membrane</keyword>
<dbReference type="Proteomes" id="UP001501326">
    <property type="component" value="Unassembled WGS sequence"/>
</dbReference>
<dbReference type="Pfam" id="PF02154">
    <property type="entry name" value="FliM"/>
    <property type="match status" value="1"/>
</dbReference>
<dbReference type="SUPFAM" id="SSF101801">
    <property type="entry name" value="Surface presentation of antigens (SPOA)"/>
    <property type="match status" value="1"/>
</dbReference>
<evidence type="ECO:0000256" key="6">
    <source>
        <dbReference type="ARBA" id="ARBA00022500"/>
    </source>
</evidence>
<gene>
    <name evidence="11" type="primary">fliM</name>
    <name evidence="11" type="ORF">GCM10009867_18510</name>
</gene>
<reference evidence="11 12" key="1">
    <citation type="journal article" date="2019" name="Int. J. Syst. Evol. Microbiol.">
        <title>The Global Catalogue of Microorganisms (GCM) 10K type strain sequencing project: providing services to taxonomists for standard genome sequencing and annotation.</title>
        <authorList>
            <consortium name="The Broad Institute Genomics Platform"/>
            <consortium name="The Broad Institute Genome Sequencing Center for Infectious Disease"/>
            <person name="Wu L."/>
            <person name="Ma J."/>
        </authorList>
    </citation>
    <scope>NUCLEOTIDE SEQUENCE [LARGE SCALE GENOMIC DNA]</scope>
    <source>
        <strain evidence="11 12">JCM 16378</strain>
    </source>
</reference>
<dbReference type="PIRSF" id="PIRSF002888">
    <property type="entry name" value="FliM"/>
    <property type="match status" value="1"/>
</dbReference>
<evidence type="ECO:0000256" key="5">
    <source>
        <dbReference type="ARBA" id="ARBA00022475"/>
    </source>
</evidence>
<keyword evidence="12" id="KW-1185">Reference proteome</keyword>
<keyword evidence="11" id="KW-0966">Cell projection</keyword>
<keyword evidence="6" id="KW-0145">Chemotaxis</keyword>
<dbReference type="PRINTS" id="PR00955">
    <property type="entry name" value="FLGMOTORFLIM"/>
</dbReference>
<keyword evidence="11" id="KW-0969">Cilium</keyword>
<evidence type="ECO:0000313" key="12">
    <source>
        <dbReference type="Proteomes" id="UP001501326"/>
    </source>
</evidence>
<keyword evidence="8" id="KW-0472">Membrane</keyword>
<comment type="similarity">
    <text evidence="3">Belongs to the FliM family.</text>
</comment>
<dbReference type="EMBL" id="BAAARN010000001">
    <property type="protein sequence ID" value="GAA2735669.1"/>
    <property type="molecule type" value="Genomic_DNA"/>
</dbReference>
<proteinExistence type="inferred from homology"/>
<evidence type="ECO:0000256" key="8">
    <source>
        <dbReference type="ARBA" id="ARBA00023136"/>
    </source>
</evidence>
<evidence type="ECO:0000259" key="10">
    <source>
        <dbReference type="Pfam" id="PF01052"/>
    </source>
</evidence>
<dbReference type="PANTHER" id="PTHR30034:SF6">
    <property type="entry name" value="YOP PROTEINS TRANSLOCATION PROTEIN Q"/>
    <property type="match status" value="1"/>
</dbReference>
<name>A0ABN3UMG7_9MICO</name>
<evidence type="ECO:0000256" key="9">
    <source>
        <dbReference type="ARBA" id="ARBA00023143"/>
    </source>
</evidence>
<dbReference type="Pfam" id="PF01052">
    <property type="entry name" value="FliMN_C"/>
    <property type="match status" value="1"/>
</dbReference>
<accession>A0ABN3UMG7</accession>
<dbReference type="InterPro" id="IPR036429">
    <property type="entry name" value="SpoA-like_sf"/>
</dbReference>
<keyword evidence="9" id="KW-0975">Bacterial flagellum</keyword>
<feature type="domain" description="Flagellar motor switch protein FliN-like C-terminal" evidence="10">
    <location>
        <begin position="230"/>
        <end position="298"/>
    </location>
</feature>
<dbReference type="InterPro" id="IPR001543">
    <property type="entry name" value="FliN-like_C"/>
</dbReference>